<protein>
    <submittedName>
        <fullName evidence="4">Uncharacterized protein</fullName>
    </submittedName>
</protein>
<dbReference type="InterPro" id="IPR027417">
    <property type="entry name" value="P-loop_NTPase"/>
</dbReference>
<dbReference type="PANTHER" id="PTHR24072">
    <property type="entry name" value="RHO FAMILY GTPASE"/>
    <property type="match status" value="1"/>
</dbReference>
<sequence>MQSIKCVVKEYIPTVFDDYSENVMADDQPLNFTLHDAGQEEYDNIRPLSYPQTNCFLLCFSLENPESSVKSGTKLDLRENQIPADTFGATI</sequence>
<name>A0A914QPN0_9BILA</name>
<reference evidence="4" key="1">
    <citation type="submission" date="2022-11" db="UniProtKB">
        <authorList>
            <consortium name="WormBaseParasite"/>
        </authorList>
    </citation>
    <scope>IDENTIFICATION</scope>
</reference>
<evidence type="ECO:0000256" key="1">
    <source>
        <dbReference type="ARBA" id="ARBA00022741"/>
    </source>
</evidence>
<organism evidence="3 4">
    <name type="scientific">Panagrolaimus davidi</name>
    <dbReference type="NCBI Taxonomy" id="227884"/>
    <lineage>
        <taxon>Eukaryota</taxon>
        <taxon>Metazoa</taxon>
        <taxon>Ecdysozoa</taxon>
        <taxon>Nematoda</taxon>
        <taxon>Chromadorea</taxon>
        <taxon>Rhabditida</taxon>
        <taxon>Tylenchina</taxon>
        <taxon>Panagrolaimomorpha</taxon>
        <taxon>Panagrolaimoidea</taxon>
        <taxon>Panagrolaimidae</taxon>
        <taxon>Panagrolaimus</taxon>
    </lineage>
</organism>
<dbReference type="WBParaSite" id="PDA_v2.g29333.t1">
    <property type="protein sequence ID" value="PDA_v2.g29333.t1"/>
    <property type="gene ID" value="PDA_v2.g29333"/>
</dbReference>
<keyword evidence="1" id="KW-0547">Nucleotide-binding</keyword>
<dbReference type="AlphaFoldDB" id="A0A914QPN0"/>
<evidence type="ECO:0000313" key="4">
    <source>
        <dbReference type="WBParaSite" id="PDA_v2.g29333.t1"/>
    </source>
</evidence>
<keyword evidence="3" id="KW-1185">Reference proteome</keyword>
<dbReference type="SMART" id="SM00174">
    <property type="entry name" value="RHO"/>
    <property type="match status" value="1"/>
</dbReference>
<dbReference type="Gene3D" id="3.40.50.300">
    <property type="entry name" value="P-loop containing nucleotide triphosphate hydrolases"/>
    <property type="match status" value="1"/>
</dbReference>
<dbReference type="InterPro" id="IPR003578">
    <property type="entry name" value="Small_GTPase_Rho"/>
</dbReference>
<dbReference type="GO" id="GO:0003924">
    <property type="term" value="F:GTPase activity"/>
    <property type="evidence" value="ECO:0007669"/>
    <property type="project" value="InterPro"/>
</dbReference>
<accession>A0A914QPN0</accession>
<dbReference type="SUPFAM" id="SSF52540">
    <property type="entry name" value="P-loop containing nucleoside triphosphate hydrolases"/>
    <property type="match status" value="1"/>
</dbReference>
<evidence type="ECO:0000313" key="3">
    <source>
        <dbReference type="Proteomes" id="UP000887578"/>
    </source>
</evidence>
<dbReference type="GO" id="GO:0005525">
    <property type="term" value="F:GTP binding"/>
    <property type="evidence" value="ECO:0007669"/>
    <property type="project" value="UniProtKB-KW"/>
</dbReference>
<evidence type="ECO:0000256" key="2">
    <source>
        <dbReference type="ARBA" id="ARBA00023134"/>
    </source>
</evidence>
<dbReference type="Pfam" id="PF00071">
    <property type="entry name" value="Ras"/>
    <property type="match status" value="1"/>
</dbReference>
<keyword evidence="2" id="KW-0342">GTP-binding</keyword>
<proteinExistence type="predicted"/>
<dbReference type="InterPro" id="IPR001806">
    <property type="entry name" value="Small_GTPase"/>
</dbReference>
<dbReference type="Proteomes" id="UP000887578">
    <property type="component" value="Unplaced"/>
</dbReference>
<dbReference type="GO" id="GO:0007264">
    <property type="term" value="P:small GTPase-mediated signal transduction"/>
    <property type="evidence" value="ECO:0007669"/>
    <property type="project" value="InterPro"/>
</dbReference>